<protein>
    <recommendedName>
        <fullName evidence="1">Pappalysin-1 SD scarf domain-containing protein</fullName>
    </recommendedName>
</protein>
<reference evidence="2" key="1">
    <citation type="thesis" date="2021" institute="BYU ScholarsArchive" country="Provo, UT, USA">
        <title>Applications of and Algorithms for Genome Assembly and Genomic Analyses with an Emphasis on Marine Teleosts.</title>
        <authorList>
            <person name="Pickett B.D."/>
        </authorList>
    </citation>
    <scope>NUCLEOTIDE SEQUENCE</scope>
    <source>
        <strain evidence="2">HI-2016</strain>
    </source>
</reference>
<keyword evidence="3" id="KW-1185">Reference proteome</keyword>
<gene>
    <name evidence="2" type="ORF">JZ751_025724</name>
</gene>
<accession>A0A8T2NGR1</accession>
<dbReference type="AlphaFoldDB" id="A0A8T2NGR1"/>
<dbReference type="OrthoDB" id="536211at2759"/>
<sequence length="166" mass="18583">MPNPQPPGHKYRWLTSRVWCCPPTPSLPPPGPPDVYQPCEPSLQAWSPELHLYDTNVTSPCPKTEGCVLVLRFLHPVVPDSLTVWVTYISTESGESLNTGPRHAFCDVPLTLHLHTHKKVTGVKICTFDEKMEIDAVLLTSRPQNPLCSSCLWHVSPNSIFHVCPR</sequence>
<dbReference type="PANTHER" id="PTHR46130:SF1">
    <property type="entry name" value="PAPPALYSIN-2"/>
    <property type="match status" value="1"/>
</dbReference>
<proteinExistence type="predicted"/>
<dbReference type="PANTHER" id="PTHR46130">
    <property type="entry name" value="LAMGL DOMAIN-CONTAINING PROTEIN"/>
    <property type="match status" value="1"/>
</dbReference>
<dbReference type="InterPro" id="IPR043543">
    <property type="entry name" value="PAPPA/PAPPA2"/>
</dbReference>
<dbReference type="GO" id="GO:0004222">
    <property type="term" value="F:metalloendopeptidase activity"/>
    <property type="evidence" value="ECO:0007669"/>
    <property type="project" value="TreeGrafter"/>
</dbReference>
<dbReference type="GO" id="GO:0005615">
    <property type="term" value="C:extracellular space"/>
    <property type="evidence" value="ECO:0007669"/>
    <property type="project" value="TreeGrafter"/>
</dbReference>
<dbReference type="GO" id="GO:0006508">
    <property type="term" value="P:proteolysis"/>
    <property type="evidence" value="ECO:0007669"/>
    <property type="project" value="TreeGrafter"/>
</dbReference>
<dbReference type="EMBL" id="JAFBMS010000066">
    <property type="protein sequence ID" value="KAG9338490.1"/>
    <property type="molecule type" value="Genomic_DNA"/>
</dbReference>
<dbReference type="InterPro" id="IPR058897">
    <property type="entry name" value="PAPPA_SD_C"/>
</dbReference>
<dbReference type="Pfam" id="PF25900">
    <property type="entry name" value="PAPPA"/>
    <property type="match status" value="1"/>
</dbReference>
<dbReference type="GO" id="GO:0007166">
    <property type="term" value="P:cell surface receptor signaling pathway"/>
    <property type="evidence" value="ECO:0007669"/>
    <property type="project" value="TreeGrafter"/>
</dbReference>
<evidence type="ECO:0000313" key="2">
    <source>
        <dbReference type="EMBL" id="KAG9338490.1"/>
    </source>
</evidence>
<dbReference type="Proteomes" id="UP000824540">
    <property type="component" value="Unassembled WGS sequence"/>
</dbReference>
<comment type="caution">
    <text evidence="2">The sequence shown here is derived from an EMBL/GenBank/DDBJ whole genome shotgun (WGS) entry which is preliminary data.</text>
</comment>
<evidence type="ECO:0000259" key="1">
    <source>
        <dbReference type="Pfam" id="PF25900"/>
    </source>
</evidence>
<name>A0A8T2NGR1_9TELE</name>
<evidence type="ECO:0000313" key="3">
    <source>
        <dbReference type="Proteomes" id="UP000824540"/>
    </source>
</evidence>
<organism evidence="2 3">
    <name type="scientific">Albula glossodonta</name>
    <name type="common">roundjaw bonefish</name>
    <dbReference type="NCBI Taxonomy" id="121402"/>
    <lineage>
        <taxon>Eukaryota</taxon>
        <taxon>Metazoa</taxon>
        <taxon>Chordata</taxon>
        <taxon>Craniata</taxon>
        <taxon>Vertebrata</taxon>
        <taxon>Euteleostomi</taxon>
        <taxon>Actinopterygii</taxon>
        <taxon>Neopterygii</taxon>
        <taxon>Teleostei</taxon>
        <taxon>Albuliformes</taxon>
        <taxon>Albulidae</taxon>
        <taxon>Albula</taxon>
    </lineage>
</organism>
<feature type="domain" description="Pappalysin-1 SD scarf" evidence="1">
    <location>
        <begin position="31"/>
        <end position="150"/>
    </location>
</feature>